<protein>
    <recommendedName>
        <fullName evidence="1">Calcineurin-like phosphoesterase domain-containing protein</fullName>
    </recommendedName>
</protein>
<organism evidence="2 3">
    <name type="scientific">Prorocentrum cordatum</name>
    <dbReference type="NCBI Taxonomy" id="2364126"/>
    <lineage>
        <taxon>Eukaryota</taxon>
        <taxon>Sar</taxon>
        <taxon>Alveolata</taxon>
        <taxon>Dinophyceae</taxon>
        <taxon>Prorocentrales</taxon>
        <taxon>Prorocentraceae</taxon>
        <taxon>Prorocentrum</taxon>
    </lineage>
</organism>
<evidence type="ECO:0000259" key="1">
    <source>
        <dbReference type="Pfam" id="PF00149"/>
    </source>
</evidence>
<feature type="domain" description="Calcineurin-like phosphoesterase" evidence="1">
    <location>
        <begin position="180"/>
        <end position="275"/>
    </location>
</feature>
<reference evidence="2" key="1">
    <citation type="submission" date="2023-10" db="EMBL/GenBank/DDBJ databases">
        <authorList>
            <person name="Chen Y."/>
            <person name="Shah S."/>
            <person name="Dougan E. K."/>
            <person name="Thang M."/>
            <person name="Chan C."/>
        </authorList>
    </citation>
    <scope>NUCLEOTIDE SEQUENCE [LARGE SCALE GENOMIC DNA]</scope>
</reference>
<dbReference type="PANTHER" id="PTHR46546">
    <property type="entry name" value="SHEWANELLA-LIKE PROTEIN PHOSPHATASE 1"/>
    <property type="match status" value="1"/>
</dbReference>
<evidence type="ECO:0000313" key="3">
    <source>
        <dbReference type="Proteomes" id="UP001189429"/>
    </source>
</evidence>
<name>A0ABN9TAR9_9DINO</name>
<accession>A0ABN9TAR9</accession>
<comment type="caution">
    <text evidence="2">The sequence shown here is derived from an EMBL/GenBank/DDBJ whole genome shotgun (WGS) entry which is preliminary data.</text>
</comment>
<dbReference type="EMBL" id="CAUYUJ010014514">
    <property type="protein sequence ID" value="CAK0842255.1"/>
    <property type="molecule type" value="Genomic_DNA"/>
</dbReference>
<gene>
    <name evidence="2" type="ORF">PCOR1329_LOCUS37205</name>
</gene>
<dbReference type="InterPro" id="IPR004843">
    <property type="entry name" value="Calcineurin-like_PHP"/>
</dbReference>
<dbReference type="Pfam" id="PF00149">
    <property type="entry name" value="Metallophos"/>
    <property type="match status" value="1"/>
</dbReference>
<evidence type="ECO:0000313" key="2">
    <source>
        <dbReference type="EMBL" id="CAK0842255.1"/>
    </source>
</evidence>
<dbReference type="Proteomes" id="UP001189429">
    <property type="component" value="Unassembled WGS sequence"/>
</dbReference>
<dbReference type="PANTHER" id="PTHR46546:SF4">
    <property type="entry name" value="SHEWANELLA-LIKE PROTEIN PHOSPHATASE 1"/>
    <property type="match status" value="1"/>
</dbReference>
<sequence>MRGALGLDSVASIGGMREEDMRIQALLIHLIAGFPVPTEPGAAGAGLPPAVACGVRRVPLRMYRSLVRNDDDSPLAFRLAPWLDALWFAAAPAPRALEVLPALLLPMPVPLSAASLSVPAVLLAAGCADMSSMTIGSSRQQTFQVTRRWKRAPGSDARPAEREPACRARPASREAGLARRVVSVGDLHGDFVQTRLILRELGLMPRKKGEWTGGDTVLVQTGDVVDSGGDESGPIFEALFRLQDQAPAAGGEVILLLGNHELMNLEGDFRYATPGDTPVPSSALGVPAGDRARAFGPAGWVGARLRERGRAVALVGPERGLQRSVLFVHAGVLPEIAEAAGGSSGRGLEEALNRALGKAISGDADSIRFSNSVLLSNDGPFWTRRLALGSTQGARGACAELQRSLDAFGAARMVVGHTAQADGRVHHRCDGRLILGDTLISAAYTGTPHPSAVEYLPDGSAFALYPGTGGRSALPTPQAGAGAEDA</sequence>
<dbReference type="Gene3D" id="3.60.21.10">
    <property type="match status" value="1"/>
</dbReference>
<dbReference type="SUPFAM" id="SSF56300">
    <property type="entry name" value="Metallo-dependent phosphatases"/>
    <property type="match status" value="1"/>
</dbReference>
<dbReference type="InterPro" id="IPR029052">
    <property type="entry name" value="Metallo-depent_PP-like"/>
</dbReference>
<proteinExistence type="predicted"/>
<keyword evidence="3" id="KW-1185">Reference proteome</keyword>